<dbReference type="AlphaFoldDB" id="A0A5B7DXP0"/>
<gene>
    <name evidence="1" type="ORF">E2C01_018878</name>
</gene>
<accession>A0A5B7DXP0</accession>
<comment type="caution">
    <text evidence="1">The sequence shown here is derived from an EMBL/GenBank/DDBJ whole genome shotgun (WGS) entry which is preliminary data.</text>
</comment>
<organism evidence="1 2">
    <name type="scientific">Portunus trituberculatus</name>
    <name type="common">Swimming crab</name>
    <name type="synonym">Neptunus trituberculatus</name>
    <dbReference type="NCBI Taxonomy" id="210409"/>
    <lineage>
        <taxon>Eukaryota</taxon>
        <taxon>Metazoa</taxon>
        <taxon>Ecdysozoa</taxon>
        <taxon>Arthropoda</taxon>
        <taxon>Crustacea</taxon>
        <taxon>Multicrustacea</taxon>
        <taxon>Malacostraca</taxon>
        <taxon>Eumalacostraca</taxon>
        <taxon>Eucarida</taxon>
        <taxon>Decapoda</taxon>
        <taxon>Pleocyemata</taxon>
        <taxon>Brachyura</taxon>
        <taxon>Eubrachyura</taxon>
        <taxon>Portunoidea</taxon>
        <taxon>Portunidae</taxon>
        <taxon>Portuninae</taxon>
        <taxon>Portunus</taxon>
    </lineage>
</organism>
<dbReference type="Proteomes" id="UP000324222">
    <property type="component" value="Unassembled WGS sequence"/>
</dbReference>
<keyword evidence="2" id="KW-1185">Reference proteome</keyword>
<dbReference type="EMBL" id="VSRR010001504">
    <property type="protein sequence ID" value="MPC25756.1"/>
    <property type="molecule type" value="Genomic_DNA"/>
</dbReference>
<evidence type="ECO:0000313" key="1">
    <source>
        <dbReference type="EMBL" id="MPC25756.1"/>
    </source>
</evidence>
<name>A0A5B7DXP0_PORTR</name>
<evidence type="ECO:0000313" key="2">
    <source>
        <dbReference type="Proteomes" id="UP000324222"/>
    </source>
</evidence>
<sequence length="70" mass="8214">MVMVMVGDRDPAPSASRSWNVPRHELRRRRGERNVMVLVLHCLHIDRRRAASPRTQTHLFCDQIFHGVLQ</sequence>
<proteinExistence type="predicted"/>
<protein>
    <submittedName>
        <fullName evidence="1">Uncharacterized protein</fullName>
    </submittedName>
</protein>
<reference evidence="1 2" key="1">
    <citation type="submission" date="2019-05" db="EMBL/GenBank/DDBJ databases">
        <title>Another draft genome of Portunus trituberculatus and its Hox gene families provides insights of decapod evolution.</title>
        <authorList>
            <person name="Jeong J.-H."/>
            <person name="Song I."/>
            <person name="Kim S."/>
            <person name="Choi T."/>
            <person name="Kim D."/>
            <person name="Ryu S."/>
            <person name="Kim W."/>
        </authorList>
    </citation>
    <scope>NUCLEOTIDE SEQUENCE [LARGE SCALE GENOMIC DNA]</scope>
    <source>
        <tissue evidence="1">Muscle</tissue>
    </source>
</reference>